<comment type="subcellular location">
    <subcellularLocation>
        <location evidence="5">Cytoplasmic vesicle</location>
        <location evidence="5">Autophagosome</location>
    </subcellularLocation>
    <subcellularLocation>
        <location evidence="3">Cytoplasmic vesicle</location>
        <location evidence="3">Secretory vesicle</location>
        <location evidence="3">Synaptic vesicle</location>
    </subcellularLocation>
    <subcellularLocation>
        <location evidence="4">Early endosome</location>
    </subcellularLocation>
    <subcellularLocation>
        <location evidence="6">Golgi apparatus</location>
        <location evidence="6">trans-Golgi network</location>
    </subcellularLocation>
    <subcellularLocation>
        <location evidence="7">Late endosome</location>
    </subcellularLocation>
    <subcellularLocation>
        <location evidence="1">Membrane</location>
        <topology evidence="1">Multi-pass membrane protein</topology>
    </subcellularLocation>
    <subcellularLocation>
        <location evidence="2">Recycling endosome</location>
    </subcellularLocation>
</comment>
<dbReference type="InterPro" id="IPR044234">
    <property type="entry name" value="TMEM230"/>
</dbReference>
<dbReference type="Pfam" id="PF05915">
    <property type="entry name" value="TMEM_230_134"/>
    <property type="match status" value="1"/>
</dbReference>
<feature type="transmembrane region" description="Helical" evidence="18">
    <location>
        <begin position="138"/>
        <end position="155"/>
    </location>
</feature>
<dbReference type="GO" id="GO:0005770">
    <property type="term" value="C:late endosome"/>
    <property type="evidence" value="ECO:0007669"/>
    <property type="project" value="UniProtKB-SubCell"/>
</dbReference>
<evidence type="ECO:0000256" key="2">
    <source>
        <dbReference type="ARBA" id="ARBA00004172"/>
    </source>
</evidence>
<keyword evidence="13" id="KW-0333">Golgi apparatus</keyword>
<evidence type="ECO:0000313" key="19">
    <source>
        <dbReference type="EMBL" id="KAH8019250.1"/>
    </source>
</evidence>
<dbReference type="GO" id="GO:0008021">
    <property type="term" value="C:synaptic vesicle"/>
    <property type="evidence" value="ECO:0007669"/>
    <property type="project" value="UniProtKB-SubCell"/>
</dbReference>
<protein>
    <recommendedName>
        <fullName evidence="17">Transmembrane protein 230</fullName>
    </recommendedName>
</protein>
<evidence type="ECO:0000256" key="17">
    <source>
        <dbReference type="ARBA" id="ARBA00024088"/>
    </source>
</evidence>
<keyword evidence="10" id="KW-0967">Endosome</keyword>
<evidence type="ECO:0000256" key="18">
    <source>
        <dbReference type="SAM" id="Phobius"/>
    </source>
</evidence>
<evidence type="ECO:0000256" key="6">
    <source>
        <dbReference type="ARBA" id="ARBA00004601"/>
    </source>
</evidence>
<keyword evidence="20" id="KW-1185">Reference proteome</keyword>
<evidence type="ECO:0000256" key="13">
    <source>
        <dbReference type="ARBA" id="ARBA00023034"/>
    </source>
</evidence>
<proteinExistence type="inferred from homology"/>
<gene>
    <name evidence="19" type="ORF">HPB51_018477</name>
</gene>
<dbReference type="GO" id="GO:0005794">
    <property type="term" value="C:Golgi apparatus"/>
    <property type="evidence" value="ECO:0007669"/>
    <property type="project" value="UniProtKB-SubCell"/>
</dbReference>
<comment type="similarity">
    <text evidence="8">Belongs to the TMEM134/TMEM230 family.</text>
</comment>
<evidence type="ECO:0000256" key="16">
    <source>
        <dbReference type="ARBA" id="ARBA00024003"/>
    </source>
</evidence>
<evidence type="ECO:0000256" key="10">
    <source>
        <dbReference type="ARBA" id="ARBA00022753"/>
    </source>
</evidence>
<evidence type="ECO:0000256" key="3">
    <source>
        <dbReference type="ARBA" id="ARBA00004234"/>
    </source>
</evidence>
<keyword evidence="11 18" id="KW-1133">Transmembrane helix</keyword>
<feature type="transmembrane region" description="Helical" evidence="18">
    <location>
        <begin position="103"/>
        <end position="126"/>
    </location>
</feature>
<dbReference type="InterPro" id="IPR008590">
    <property type="entry name" value="TMEM_230/134"/>
</dbReference>
<keyword evidence="12" id="KW-0770">Synapse</keyword>
<dbReference type="Proteomes" id="UP000821866">
    <property type="component" value="Chromosome 8"/>
</dbReference>
<reference evidence="19" key="2">
    <citation type="submission" date="2021-09" db="EMBL/GenBank/DDBJ databases">
        <authorList>
            <person name="Jia N."/>
            <person name="Wang J."/>
            <person name="Shi W."/>
            <person name="Du L."/>
            <person name="Sun Y."/>
            <person name="Zhan W."/>
            <person name="Jiang J."/>
            <person name="Wang Q."/>
            <person name="Zhang B."/>
            <person name="Ji P."/>
            <person name="Sakyi L.B."/>
            <person name="Cui X."/>
            <person name="Yuan T."/>
            <person name="Jiang B."/>
            <person name="Yang W."/>
            <person name="Lam T.T.-Y."/>
            <person name="Chang Q."/>
            <person name="Ding S."/>
            <person name="Wang X."/>
            <person name="Zhu J."/>
            <person name="Ruan X."/>
            <person name="Zhao L."/>
            <person name="Wei J."/>
            <person name="Que T."/>
            <person name="Du C."/>
            <person name="Cheng J."/>
            <person name="Dai P."/>
            <person name="Han X."/>
            <person name="Huang E."/>
            <person name="Gao Y."/>
            <person name="Liu J."/>
            <person name="Shao H."/>
            <person name="Ye R."/>
            <person name="Li L."/>
            <person name="Wei W."/>
            <person name="Wang X."/>
            <person name="Wang C."/>
            <person name="Huo Q."/>
            <person name="Li W."/>
            <person name="Guo W."/>
            <person name="Chen H."/>
            <person name="Chen S."/>
            <person name="Zhou L."/>
            <person name="Zhou L."/>
            <person name="Ni X."/>
            <person name="Tian J."/>
            <person name="Zhou Y."/>
            <person name="Sheng Y."/>
            <person name="Liu T."/>
            <person name="Pan Y."/>
            <person name="Xia L."/>
            <person name="Li J."/>
            <person name="Zhao F."/>
            <person name="Cao W."/>
        </authorList>
    </citation>
    <scope>NUCLEOTIDE SEQUENCE</scope>
    <source>
        <strain evidence="19">Rmic-2018</strain>
        <tissue evidence="19">Larvae</tissue>
    </source>
</reference>
<dbReference type="AlphaFoldDB" id="A0A9J6DBE3"/>
<dbReference type="GO" id="GO:0016020">
    <property type="term" value="C:membrane"/>
    <property type="evidence" value="ECO:0007669"/>
    <property type="project" value="UniProtKB-SubCell"/>
</dbReference>
<dbReference type="GO" id="GO:0055037">
    <property type="term" value="C:recycling endosome"/>
    <property type="evidence" value="ECO:0007669"/>
    <property type="project" value="UniProtKB-SubCell"/>
</dbReference>
<evidence type="ECO:0000256" key="9">
    <source>
        <dbReference type="ARBA" id="ARBA00022692"/>
    </source>
</evidence>
<evidence type="ECO:0000256" key="11">
    <source>
        <dbReference type="ARBA" id="ARBA00022989"/>
    </source>
</evidence>
<organism evidence="19 20">
    <name type="scientific">Rhipicephalus microplus</name>
    <name type="common">Cattle tick</name>
    <name type="synonym">Boophilus microplus</name>
    <dbReference type="NCBI Taxonomy" id="6941"/>
    <lineage>
        <taxon>Eukaryota</taxon>
        <taxon>Metazoa</taxon>
        <taxon>Ecdysozoa</taxon>
        <taxon>Arthropoda</taxon>
        <taxon>Chelicerata</taxon>
        <taxon>Arachnida</taxon>
        <taxon>Acari</taxon>
        <taxon>Parasitiformes</taxon>
        <taxon>Ixodida</taxon>
        <taxon>Ixodoidea</taxon>
        <taxon>Ixodidae</taxon>
        <taxon>Rhipicephalinae</taxon>
        <taxon>Rhipicephalus</taxon>
        <taxon>Boophilus</taxon>
    </lineage>
</organism>
<dbReference type="VEuPathDB" id="VectorBase:LOC119175712"/>
<dbReference type="PANTHER" id="PTHR15664">
    <property type="entry name" value="C20ORF30 PROTEIN"/>
    <property type="match status" value="1"/>
</dbReference>
<evidence type="ECO:0000256" key="15">
    <source>
        <dbReference type="ARBA" id="ARBA00023329"/>
    </source>
</evidence>
<evidence type="ECO:0000256" key="5">
    <source>
        <dbReference type="ARBA" id="ARBA00004419"/>
    </source>
</evidence>
<comment type="caution">
    <text evidence="19">The sequence shown here is derived from an EMBL/GenBank/DDBJ whole genome shotgun (WGS) entry which is preliminary data.</text>
</comment>
<evidence type="ECO:0000256" key="12">
    <source>
        <dbReference type="ARBA" id="ARBA00023018"/>
    </source>
</evidence>
<evidence type="ECO:0000256" key="14">
    <source>
        <dbReference type="ARBA" id="ARBA00023136"/>
    </source>
</evidence>
<dbReference type="GO" id="GO:0005769">
    <property type="term" value="C:early endosome"/>
    <property type="evidence" value="ECO:0007669"/>
    <property type="project" value="UniProtKB-SubCell"/>
</dbReference>
<keyword evidence="9 18" id="KW-0812">Transmembrane</keyword>
<evidence type="ECO:0000256" key="1">
    <source>
        <dbReference type="ARBA" id="ARBA00004141"/>
    </source>
</evidence>
<sequence>MLRSNATASVGYPIYSFALHIGLEDTTRRKSWFANSKKSSWQGGAMFANVRYVERMGRKDAAVSYDNGKKHFSNVKYQRIQRTDDGFVDIQFQKTLSRVPKKAIALATCLFIGGSALIVLASFIFAGFFDPKYDDSSWPVLVLGALMFIPGAYHVRIAYYAYKKYPGYTFDDIPDFD</sequence>
<reference evidence="19" key="1">
    <citation type="journal article" date="2020" name="Cell">
        <title>Large-Scale Comparative Analyses of Tick Genomes Elucidate Their Genetic Diversity and Vector Capacities.</title>
        <authorList>
            <consortium name="Tick Genome and Microbiome Consortium (TIGMIC)"/>
            <person name="Jia N."/>
            <person name="Wang J."/>
            <person name="Shi W."/>
            <person name="Du L."/>
            <person name="Sun Y."/>
            <person name="Zhan W."/>
            <person name="Jiang J.F."/>
            <person name="Wang Q."/>
            <person name="Zhang B."/>
            <person name="Ji P."/>
            <person name="Bell-Sakyi L."/>
            <person name="Cui X.M."/>
            <person name="Yuan T.T."/>
            <person name="Jiang B.G."/>
            <person name="Yang W.F."/>
            <person name="Lam T.T."/>
            <person name="Chang Q.C."/>
            <person name="Ding S.J."/>
            <person name="Wang X.J."/>
            <person name="Zhu J.G."/>
            <person name="Ruan X.D."/>
            <person name="Zhao L."/>
            <person name="Wei J.T."/>
            <person name="Ye R.Z."/>
            <person name="Que T.C."/>
            <person name="Du C.H."/>
            <person name="Zhou Y.H."/>
            <person name="Cheng J.X."/>
            <person name="Dai P.F."/>
            <person name="Guo W.B."/>
            <person name="Han X.H."/>
            <person name="Huang E.J."/>
            <person name="Li L.F."/>
            <person name="Wei W."/>
            <person name="Gao Y.C."/>
            <person name="Liu J.Z."/>
            <person name="Shao H.Z."/>
            <person name="Wang X."/>
            <person name="Wang C.C."/>
            <person name="Yang T.C."/>
            <person name="Huo Q.B."/>
            <person name="Li W."/>
            <person name="Chen H.Y."/>
            <person name="Chen S.E."/>
            <person name="Zhou L.G."/>
            <person name="Ni X.B."/>
            <person name="Tian J.H."/>
            <person name="Sheng Y."/>
            <person name="Liu T."/>
            <person name="Pan Y.S."/>
            <person name="Xia L.Y."/>
            <person name="Li J."/>
            <person name="Zhao F."/>
            <person name="Cao W.C."/>
        </authorList>
    </citation>
    <scope>NUCLEOTIDE SEQUENCE</scope>
    <source>
        <strain evidence="19">Rmic-2018</strain>
    </source>
</reference>
<dbReference type="EMBL" id="JABSTU010000010">
    <property type="protein sequence ID" value="KAH8019250.1"/>
    <property type="molecule type" value="Genomic_DNA"/>
</dbReference>
<evidence type="ECO:0000256" key="8">
    <source>
        <dbReference type="ARBA" id="ARBA00007743"/>
    </source>
</evidence>
<keyword evidence="14 18" id="KW-0472">Membrane</keyword>
<dbReference type="PANTHER" id="PTHR15664:SF6">
    <property type="entry name" value="TRANSMEMBRANE PROTEIN 230"/>
    <property type="match status" value="1"/>
</dbReference>
<keyword evidence="15" id="KW-0968">Cytoplasmic vesicle</keyword>
<evidence type="ECO:0000256" key="4">
    <source>
        <dbReference type="ARBA" id="ARBA00004412"/>
    </source>
</evidence>
<dbReference type="GO" id="GO:0005776">
    <property type="term" value="C:autophagosome"/>
    <property type="evidence" value="ECO:0007669"/>
    <property type="project" value="UniProtKB-SubCell"/>
</dbReference>
<comment type="function">
    <text evidence="16">Involved in trafficking and recycling of synaptic vesicles.</text>
</comment>
<evidence type="ECO:0000256" key="7">
    <source>
        <dbReference type="ARBA" id="ARBA00004603"/>
    </source>
</evidence>
<name>A0A9J6DBE3_RHIMP</name>
<evidence type="ECO:0000313" key="20">
    <source>
        <dbReference type="Proteomes" id="UP000821866"/>
    </source>
</evidence>
<accession>A0A9J6DBE3</accession>